<dbReference type="Gene3D" id="1.10.12.10">
    <property type="entry name" value="Lyase 2-enoyl-coa Hydratase, Chain A, domain 2"/>
    <property type="match status" value="1"/>
</dbReference>
<organism evidence="2 3">
    <name type="scientific">Thermus filiformis</name>
    <dbReference type="NCBI Taxonomy" id="276"/>
    <lineage>
        <taxon>Bacteria</taxon>
        <taxon>Thermotogati</taxon>
        <taxon>Deinococcota</taxon>
        <taxon>Deinococci</taxon>
        <taxon>Thermales</taxon>
        <taxon>Thermaceae</taxon>
        <taxon>Thermus</taxon>
    </lineage>
</organism>
<dbReference type="InterPro" id="IPR001753">
    <property type="entry name" value="Enoyl-CoA_hydra/iso"/>
</dbReference>
<reference evidence="2 3" key="1">
    <citation type="journal article" date="2015" name="Genome Announc.">
        <title>Draft Genome Sequence of the Thermophile Thermus filiformis ATCC 43280, Producer of Carotenoid-(Di)glucoside-Branched Fatty Acid (Di)esters and Source of Hyperthermostable Enzymes of Biotechnological Interest.</title>
        <authorList>
            <person name="Mandelli F."/>
            <person name="Oliveira Ramires B."/>
            <person name="Couger M.B."/>
            <person name="Paixao D.A."/>
            <person name="Camilo C.M."/>
            <person name="Polikarpov I."/>
            <person name="Prade R."/>
            <person name="Riano-Pachon D.M."/>
            <person name="Squina F.M."/>
        </authorList>
    </citation>
    <scope>NUCLEOTIDE SEQUENCE [LARGE SCALE GENOMIC DNA]</scope>
    <source>
        <strain evidence="2 3">ATCC 43280</strain>
    </source>
</reference>
<dbReference type="PANTHER" id="PTHR43459:SF1">
    <property type="entry name" value="EG:BACN32G11.4 PROTEIN"/>
    <property type="match status" value="1"/>
</dbReference>
<gene>
    <name evidence="2" type="ORF">THFILI_11745</name>
</gene>
<protein>
    <recommendedName>
        <fullName evidence="4">Enoyl-CoA hydratase</fullName>
    </recommendedName>
</protein>
<dbReference type="GO" id="GO:0003824">
    <property type="term" value="F:catalytic activity"/>
    <property type="evidence" value="ECO:0007669"/>
    <property type="project" value="UniProtKB-ARBA"/>
</dbReference>
<dbReference type="Proteomes" id="UP000030364">
    <property type="component" value="Unassembled WGS sequence"/>
</dbReference>
<evidence type="ECO:0008006" key="4">
    <source>
        <dbReference type="Google" id="ProtNLM"/>
    </source>
</evidence>
<dbReference type="Gene3D" id="3.90.226.10">
    <property type="entry name" value="2-enoyl-CoA Hydratase, Chain A, domain 1"/>
    <property type="match status" value="1"/>
</dbReference>
<dbReference type="InterPro" id="IPR029045">
    <property type="entry name" value="ClpP/crotonase-like_dom_sf"/>
</dbReference>
<dbReference type="PANTHER" id="PTHR43459">
    <property type="entry name" value="ENOYL-COA HYDRATASE"/>
    <property type="match status" value="1"/>
</dbReference>
<evidence type="ECO:0000313" key="3">
    <source>
        <dbReference type="Proteomes" id="UP000030364"/>
    </source>
</evidence>
<name>A0A0A2WRS8_THEFI</name>
<evidence type="ECO:0000256" key="1">
    <source>
        <dbReference type="ARBA" id="ARBA00005254"/>
    </source>
</evidence>
<dbReference type="PATRIC" id="fig|276.5.peg.661"/>
<accession>A0A0A2WRS8</accession>
<evidence type="ECO:0000313" key="2">
    <source>
        <dbReference type="EMBL" id="KGQ22518.1"/>
    </source>
</evidence>
<keyword evidence="3" id="KW-1185">Reference proteome</keyword>
<dbReference type="SUPFAM" id="SSF52096">
    <property type="entry name" value="ClpP/crotonase"/>
    <property type="match status" value="1"/>
</dbReference>
<proteinExistence type="inferred from homology"/>
<dbReference type="STRING" id="276.THFILI_11745"/>
<comment type="similarity">
    <text evidence="1">Belongs to the enoyl-CoA hydratase/isomerase family.</text>
</comment>
<comment type="caution">
    <text evidence="2">The sequence shown here is derived from an EMBL/GenBank/DDBJ whole genome shotgun (WGS) entry which is preliminary data.</text>
</comment>
<dbReference type="EMBL" id="JPSL02000040">
    <property type="protein sequence ID" value="KGQ22518.1"/>
    <property type="molecule type" value="Genomic_DNA"/>
</dbReference>
<dbReference type="InterPro" id="IPR014748">
    <property type="entry name" value="Enoyl-CoA_hydra_C"/>
</dbReference>
<dbReference type="Pfam" id="PF00378">
    <property type="entry name" value="ECH_1"/>
    <property type="match status" value="1"/>
</dbReference>
<dbReference type="AlphaFoldDB" id="A0A0A2WRS8"/>
<dbReference type="CDD" id="cd06558">
    <property type="entry name" value="crotonase-like"/>
    <property type="match status" value="1"/>
</dbReference>
<sequence>MTKVEASLEGGVLLLRLNRPEARNALDGEMVAALEGYLEQAGTDPEVQGVILTGTGRAFCAGADLARFEAAEDPRRFRWESHRLSRMVQLLEEIEKPVVVAVNGLATGLGLALMLAADLRVASREARFAFREGRIGLLPSHGGIARLVRYVGLGRARDLLLGGEELDAEGARLVGLVTEVVEPESLLDAARARLERALLRAPLSYGLVKRLLSAVDGMDLGSGLLMEMLGQSSLVASEDHREGLAAFREGREPRFRGR</sequence>